<protein>
    <submittedName>
        <fullName evidence="2">Uncharacterized protein</fullName>
    </submittedName>
</protein>
<sequence>MRDLRNFAQARESAFFKVEQEVDLQRHRARLLLGKGRIEEIAGACLKPSRQQTFEDSVKAFEVLPEVLQQQARIDDPDAAKRREFVRKVKAGLPELTPAEAQRGRGPALQRLHHRT</sequence>
<dbReference type="Proteomes" id="UP001465755">
    <property type="component" value="Unassembled WGS sequence"/>
</dbReference>
<evidence type="ECO:0000256" key="1">
    <source>
        <dbReference type="SAM" id="MobiDB-lite"/>
    </source>
</evidence>
<accession>A0AAW1P7N6</accession>
<dbReference type="EMBL" id="JALJOQ010000050">
    <property type="protein sequence ID" value="KAK9804526.1"/>
    <property type="molecule type" value="Genomic_DNA"/>
</dbReference>
<gene>
    <name evidence="2" type="ORF">WJX73_004656</name>
</gene>
<comment type="caution">
    <text evidence="2">The sequence shown here is derived from an EMBL/GenBank/DDBJ whole genome shotgun (WGS) entry which is preliminary data.</text>
</comment>
<reference evidence="2 3" key="1">
    <citation type="journal article" date="2024" name="Nat. Commun.">
        <title>Phylogenomics reveals the evolutionary origins of lichenization in chlorophyte algae.</title>
        <authorList>
            <person name="Puginier C."/>
            <person name="Libourel C."/>
            <person name="Otte J."/>
            <person name="Skaloud P."/>
            <person name="Haon M."/>
            <person name="Grisel S."/>
            <person name="Petersen M."/>
            <person name="Berrin J.G."/>
            <person name="Delaux P.M."/>
            <person name="Dal Grande F."/>
            <person name="Keller J."/>
        </authorList>
    </citation>
    <scope>NUCLEOTIDE SEQUENCE [LARGE SCALE GENOMIC DNA]</scope>
    <source>
        <strain evidence="2 3">SAG 2036</strain>
    </source>
</reference>
<evidence type="ECO:0000313" key="2">
    <source>
        <dbReference type="EMBL" id="KAK9804526.1"/>
    </source>
</evidence>
<keyword evidence="3" id="KW-1185">Reference proteome</keyword>
<organism evidence="2 3">
    <name type="scientific">Symbiochloris irregularis</name>
    <dbReference type="NCBI Taxonomy" id="706552"/>
    <lineage>
        <taxon>Eukaryota</taxon>
        <taxon>Viridiplantae</taxon>
        <taxon>Chlorophyta</taxon>
        <taxon>core chlorophytes</taxon>
        <taxon>Trebouxiophyceae</taxon>
        <taxon>Trebouxiales</taxon>
        <taxon>Trebouxiaceae</taxon>
        <taxon>Symbiochloris</taxon>
    </lineage>
</organism>
<dbReference type="AlphaFoldDB" id="A0AAW1P7N6"/>
<proteinExistence type="predicted"/>
<name>A0AAW1P7N6_9CHLO</name>
<feature type="region of interest" description="Disordered" evidence="1">
    <location>
        <begin position="96"/>
        <end position="116"/>
    </location>
</feature>
<evidence type="ECO:0000313" key="3">
    <source>
        <dbReference type="Proteomes" id="UP001465755"/>
    </source>
</evidence>